<dbReference type="Proteomes" id="UP000242146">
    <property type="component" value="Unassembled WGS sequence"/>
</dbReference>
<dbReference type="AlphaFoldDB" id="A0A1X2GD30"/>
<feature type="chain" id="PRO_5010854817" description="Pyrroloquinoline quinone-dependent pyranose dehydrogenase beta-propeller domain-containing protein" evidence="2">
    <location>
        <begin position="24"/>
        <end position="586"/>
    </location>
</feature>
<evidence type="ECO:0000313" key="4">
    <source>
        <dbReference type="EMBL" id="ORX50178.1"/>
    </source>
</evidence>
<comment type="caution">
    <text evidence="4">The sequence shown here is derived from an EMBL/GenBank/DDBJ whole genome shotgun (WGS) entry which is preliminary data.</text>
</comment>
<dbReference type="EMBL" id="MCGT01000024">
    <property type="protein sequence ID" value="ORX50178.1"/>
    <property type="molecule type" value="Genomic_DNA"/>
</dbReference>
<evidence type="ECO:0000259" key="3">
    <source>
        <dbReference type="Pfam" id="PF22807"/>
    </source>
</evidence>
<name>A0A1X2GD30_9FUNG</name>
<sequence>MQYKRSIFILALWFALFTLLVHGRPFGKKDKDEEEEEDDEKAEEKREKEEQRLEAAQLKEDQKVGGIRIGSTNMLVPDSAADLPMVLSHKEDQPLCKPDMYLEPAQALQLLEGFDAVVLSNSIEKPGKMIMDRVNHLLIMSGDESVYSMRMDRCGNVETKVILSTSSDQLHAASMSVKKKGGDEEMDDEDQEERPLYKLGHGLALDRDFLYISTNNRVFQFPYSDGQHSRLENGRVVLDNINPENDEARPDIAIDPFGQAYVPRSGDMPTVASDTNSELDSILEQEDALIKKFNFRSIPKEGFDYDTDGSVHAYGANTHGFMAFDTQARLWGMDQSFDVVQSADFAGEPIQSADELNLYEIPLARYGFPNCYTGLDMDDYYTQSSLRSGKGDLGSGVNRQKGHPSYKVADQDMNEYCKKADNNQLPSITLNPGLETAGLLFYKGVGCSMGNPSTMGTSVGMPCNWTDTPFLANRGPTGENTGHSVMRLPFDDLGHLPRPDKDNDILIQQVDPCTGYGCFTPSGLAFDGYGRLLIASEETNEILMINRVFSAMAAQMLTDSYLADQKGTISAAEYKEEEEEEEEEEE</sequence>
<dbReference type="InterPro" id="IPR011042">
    <property type="entry name" value="6-blade_b-propeller_TolB-like"/>
</dbReference>
<dbReference type="Pfam" id="PF22807">
    <property type="entry name" value="TrAA12"/>
    <property type="match status" value="1"/>
</dbReference>
<organism evidence="4 5">
    <name type="scientific">Hesseltinella vesiculosa</name>
    <dbReference type="NCBI Taxonomy" id="101127"/>
    <lineage>
        <taxon>Eukaryota</taxon>
        <taxon>Fungi</taxon>
        <taxon>Fungi incertae sedis</taxon>
        <taxon>Mucoromycota</taxon>
        <taxon>Mucoromycotina</taxon>
        <taxon>Mucoromycetes</taxon>
        <taxon>Mucorales</taxon>
        <taxon>Cunninghamellaceae</taxon>
        <taxon>Hesseltinella</taxon>
    </lineage>
</organism>
<dbReference type="Gene3D" id="2.120.10.30">
    <property type="entry name" value="TolB, C-terminal domain"/>
    <property type="match status" value="1"/>
</dbReference>
<evidence type="ECO:0000256" key="2">
    <source>
        <dbReference type="SAM" id="SignalP"/>
    </source>
</evidence>
<gene>
    <name evidence="4" type="ORF">DM01DRAFT_1384899</name>
</gene>
<feature type="compositionally biased region" description="Acidic residues" evidence="1">
    <location>
        <begin position="32"/>
        <end position="41"/>
    </location>
</feature>
<accession>A0A1X2GD30</accession>
<evidence type="ECO:0000313" key="5">
    <source>
        <dbReference type="Proteomes" id="UP000242146"/>
    </source>
</evidence>
<evidence type="ECO:0000256" key="1">
    <source>
        <dbReference type="SAM" id="MobiDB-lite"/>
    </source>
</evidence>
<keyword evidence="5" id="KW-1185">Reference proteome</keyword>
<reference evidence="4 5" key="1">
    <citation type="submission" date="2016-07" db="EMBL/GenBank/DDBJ databases">
        <title>Pervasive Adenine N6-methylation of Active Genes in Fungi.</title>
        <authorList>
            <consortium name="DOE Joint Genome Institute"/>
            <person name="Mondo S.J."/>
            <person name="Dannebaum R.O."/>
            <person name="Kuo R.C."/>
            <person name="Labutti K."/>
            <person name="Haridas S."/>
            <person name="Kuo A."/>
            <person name="Salamov A."/>
            <person name="Ahrendt S.R."/>
            <person name="Lipzen A."/>
            <person name="Sullivan W."/>
            <person name="Andreopoulos W.B."/>
            <person name="Clum A."/>
            <person name="Lindquist E."/>
            <person name="Daum C."/>
            <person name="Ramamoorthy G.K."/>
            <person name="Gryganskyi A."/>
            <person name="Culley D."/>
            <person name="Magnuson J.K."/>
            <person name="James T.Y."/>
            <person name="O'Malley M.A."/>
            <person name="Stajich J.E."/>
            <person name="Spatafora J.W."/>
            <person name="Visel A."/>
            <person name="Grigoriev I.V."/>
        </authorList>
    </citation>
    <scope>NUCLEOTIDE SEQUENCE [LARGE SCALE GENOMIC DNA]</scope>
    <source>
        <strain evidence="4 5">NRRL 3301</strain>
    </source>
</reference>
<dbReference type="OrthoDB" id="507128at2759"/>
<dbReference type="InterPro" id="IPR054539">
    <property type="entry name" value="Beta-prop_PDH"/>
</dbReference>
<feature type="region of interest" description="Disordered" evidence="1">
    <location>
        <begin position="27"/>
        <end position="52"/>
    </location>
</feature>
<proteinExistence type="predicted"/>
<protein>
    <recommendedName>
        <fullName evidence="3">Pyrroloquinoline quinone-dependent pyranose dehydrogenase beta-propeller domain-containing protein</fullName>
    </recommendedName>
</protein>
<dbReference type="STRING" id="101127.A0A1X2GD30"/>
<feature type="signal peptide" evidence="2">
    <location>
        <begin position="1"/>
        <end position="23"/>
    </location>
</feature>
<feature type="domain" description="Pyrroloquinoline quinone-dependent pyranose dehydrogenase beta-propeller" evidence="3">
    <location>
        <begin position="110"/>
        <end position="547"/>
    </location>
</feature>
<feature type="compositionally biased region" description="Basic and acidic residues" evidence="1">
    <location>
        <begin position="42"/>
        <end position="52"/>
    </location>
</feature>
<keyword evidence="2" id="KW-0732">Signal</keyword>